<dbReference type="GO" id="GO:0043565">
    <property type="term" value="F:sequence-specific DNA binding"/>
    <property type="evidence" value="ECO:0007669"/>
    <property type="project" value="InterPro"/>
</dbReference>
<keyword evidence="2" id="KW-0238">DNA-binding</keyword>
<evidence type="ECO:0000256" key="2">
    <source>
        <dbReference type="ARBA" id="ARBA00023125"/>
    </source>
</evidence>
<evidence type="ECO:0000256" key="1">
    <source>
        <dbReference type="ARBA" id="ARBA00023015"/>
    </source>
</evidence>
<dbReference type="RefSeq" id="WP_098194520.1">
    <property type="nucleotide sequence ID" value="NZ_CP023777.1"/>
</dbReference>
<evidence type="ECO:0000313" key="5">
    <source>
        <dbReference type="EMBL" id="ATL48143.1"/>
    </source>
</evidence>
<dbReference type="Gene3D" id="2.60.120.10">
    <property type="entry name" value="Jelly Rolls"/>
    <property type="match status" value="1"/>
</dbReference>
<gene>
    <name evidence="5" type="ORF">COR50_13765</name>
</gene>
<dbReference type="InterPro" id="IPR011051">
    <property type="entry name" value="RmlC_Cupin_sf"/>
</dbReference>
<name>A0A291QWA8_9BACT</name>
<dbReference type="EMBL" id="CP023777">
    <property type="protein sequence ID" value="ATL48143.1"/>
    <property type="molecule type" value="Genomic_DNA"/>
</dbReference>
<dbReference type="KEGG" id="cbae:COR50_13765"/>
<dbReference type="Pfam" id="PF12833">
    <property type="entry name" value="HTH_18"/>
    <property type="match status" value="1"/>
</dbReference>
<keyword evidence="3" id="KW-0804">Transcription</keyword>
<dbReference type="PROSITE" id="PS01124">
    <property type="entry name" value="HTH_ARAC_FAMILY_2"/>
    <property type="match status" value="1"/>
</dbReference>
<dbReference type="PRINTS" id="PR00032">
    <property type="entry name" value="HTHARAC"/>
</dbReference>
<organism evidence="5 6">
    <name type="scientific">Chitinophaga caeni</name>
    <dbReference type="NCBI Taxonomy" id="2029983"/>
    <lineage>
        <taxon>Bacteria</taxon>
        <taxon>Pseudomonadati</taxon>
        <taxon>Bacteroidota</taxon>
        <taxon>Chitinophagia</taxon>
        <taxon>Chitinophagales</taxon>
        <taxon>Chitinophagaceae</taxon>
        <taxon>Chitinophaga</taxon>
    </lineage>
</organism>
<protein>
    <submittedName>
        <fullName evidence="5">AraC family transcriptional regulator</fullName>
    </submittedName>
</protein>
<dbReference type="InterPro" id="IPR018060">
    <property type="entry name" value="HTH_AraC"/>
</dbReference>
<evidence type="ECO:0000313" key="6">
    <source>
        <dbReference type="Proteomes" id="UP000220133"/>
    </source>
</evidence>
<accession>A0A291QWA8</accession>
<proteinExistence type="predicted"/>
<dbReference type="SUPFAM" id="SSF46689">
    <property type="entry name" value="Homeodomain-like"/>
    <property type="match status" value="2"/>
</dbReference>
<reference evidence="5 6" key="1">
    <citation type="submission" date="2017-10" db="EMBL/GenBank/DDBJ databases">
        <title>Paenichitinophaga pekingensis gen. nov., sp. nov., isolated from activated sludge.</title>
        <authorList>
            <person name="Jin D."/>
            <person name="Kong X."/>
            <person name="Deng Y."/>
            <person name="Bai Z."/>
        </authorList>
    </citation>
    <scope>NUCLEOTIDE SEQUENCE [LARGE SCALE GENOMIC DNA]</scope>
    <source>
        <strain evidence="5 6">13</strain>
    </source>
</reference>
<dbReference type="InterPro" id="IPR018062">
    <property type="entry name" value="HTH_AraC-typ_CS"/>
</dbReference>
<dbReference type="SUPFAM" id="SSF51182">
    <property type="entry name" value="RmlC-like cupins"/>
    <property type="match status" value="1"/>
</dbReference>
<keyword evidence="1" id="KW-0805">Transcription regulation</keyword>
<dbReference type="PANTHER" id="PTHR43280:SF2">
    <property type="entry name" value="HTH-TYPE TRANSCRIPTIONAL REGULATOR EXSA"/>
    <property type="match status" value="1"/>
</dbReference>
<dbReference type="InterPro" id="IPR014710">
    <property type="entry name" value="RmlC-like_jellyroll"/>
</dbReference>
<dbReference type="InterPro" id="IPR009057">
    <property type="entry name" value="Homeodomain-like_sf"/>
</dbReference>
<dbReference type="OrthoDB" id="745435at2"/>
<keyword evidence="6" id="KW-1185">Reference proteome</keyword>
<dbReference type="PROSITE" id="PS00041">
    <property type="entry name" value="HTH_ARAC_FAMILY_1"/>
    <property type="match status" value="1"/>
</dbReference>
<dbReference type="GO" id="GO:0003700">
    <property type="term" value="F:DNA-binding transcription factor activity"/>
    <property type="evidence" value="ECO:0007669"/>
    <property type="project" value="InterPro"/>
</dbReference>
<evidence type="ECO:0000259" key="4">
    <source>
        <dbReference type="PROSITE" id="PS01124"/>
    </source>
</evidence>
<dbReference type="AlphaFoldDB" id="A0A291QWA8"/>
<dbReference type="SMART" id="SM00342">
    <property type="entry name" value="HTH_ARAC"/>
    <property type="match status" value="1"/>
</dbReference>
<dbReference type="PANTHER" id="PTHR43280">
    <property type="entry name" value="ARAC-FAMILY TRANSCRIPTIONAL REGULATOR"/>
    <property type="match status" value="1"/>
</dbReference>
<feature type="domain" description="HTH araC/xylS-type" evidence="4">
    <location>
        <begin position="189"/>
        <end position="288"/>
    </location>
</feature>
<evidence type="ECO:0000256" key="3">
    <source>
        <dbReference type="ARBA" id="ARBA00023163"/>
    </source>
</evidence>
<dbReference type="Proteomes" id="UP000220133">
    <property type="component" value="Chromosome"/>
</dbReference>
<dbReference type="Gene3D" id="1.10.10.60">
    <property type="entry name" value="Homeodomain-like"/>
    <property type="match status" value="2"/>
</dbReference>
<dbReference type="InterPro" id="IPR020449">
    <property type="entry name" value="Tscrpt_reg_AraC-type_HTH"/>
</dbReference>
<sequence>MKVIQFTVPMSTDDSVVVEEDILPNFYNYLHRHKEMQVTLIVKGSGTLIAGNYTQSFEPGNVYVMGANQPHIFKSDPLHFLNMKDDNAHAIHIFFDHERILKNLLHLQEMEYIKKFLDKTQHGLQVLDLRVQDELAPLIKKVSSSSGFNRLMSFLQLLQHFSKEIKEWKSLSTGFSKYSFPDSEGIRMNDIFQYTMEHYDKQISLQQVAAIAHITPHAFCKYFKKHTRKTYMAFLNEIRINEACKKIISGDFSSIAGIAYATGFNSAINFNRVFKKTTGLSPSEYIRSYKTR</sequence>